<comment type="caution">
    <text evidence="1">The sequence shown here is derived from an EMBL/GenBank/DDBJ whole genome shotgun (WGS) entry which is preliminary data.</text>
</comment>
<evidence type="ECO:0000313" key="1">
    <source>
        <dbReference type="EMBL" id="MFD1128412.1"/>
    </source>
</evidence>
<dbReference type="Proteomes" id="UP001597169">
    <property type="component" value="Unassembled WGS sequence"/>
</dbReference>
<accession>A0ABW3PSI0</accession>
<sequence>MIESIINSINKVRKINDGEVLLNLIKEGGFVFLFDGYDEIPLQIKDKVTTQLIEFISAASNNIYFLSSRPDVALSSFGDFQTMVIKQLKPQESYSLLRKYDYKSKVKIAQPLIEKLRKSLKSKEFIDLGQFLGNPLLISFIYITYKYKRDIPINKGDFYRKVYDALFEDHDYSKGGWKRGKESGLTKEGLHKFLRSFGFLCLRENKNDFSKDKLIKLIDEAKEISYSKEFDTSLIFEDIINTVPLIVKDGLTYKWAHKSFIDYFSACFIYHHSTQRENILNNIFKSSQFDLYKNMLDIYYDIDVESFDKVFVLPILNDYLDFL</sequence>
<dbReference type="EMBL" id="JBHTKX010000001">
    <property type="protein sequence ID" value="MFD1128412.1"/>
    <property type="molecule type" value="Genomic_DNA"/>
</dbReference>
<proteinExistence type="predicted"/>
<evidence type="ECO:0000313" key="2">
    <source>
        <dbReference type="Proteomes" id="UP001597169"/>
    </source>
</evidence>
<name>A0ABW3PSI0_9BACL</name>
<gene>
    <name evidence="1" type="ORF">ACFQ3J_09525</name>
</gene>
<reference evidence="2" key="1">
    <citation type="journal article" date="2019" name="Int. J. Syst. Evol. Microbiol.">
        <title>The Global Catalogue of Microorganisms (GCM) 10K type strain sequencing project: providing services to taxonomists for standard genome sequencing and annotation.</title>
        <authorList>
            <consortium name="The Broad Institute Genomics Platform"/>
            <consortium name="The Broad Institute Genome Sequencing Center for Infectious Disease"/>
            <person name="Wu L."/>
            <person name="Ma J."/>
        </authorList>
    </citation>
    <scope>NUCLEOTIDE SEQUENCE [LARGE SCALE GENOMIC DNA]</scope>
    <source>
        <strain evidence="2">CCUG 53519</strain>
    </source>
</reference>
<keyword evidence="2" id="KW-1185">Reference proteome</keyword>
<protein>
    <submittedName>
        <fullName evidence="1">NACHT domain-containing protein</fullName>
    </submittedName>
</protein>
<organism evidence="1 2">
    <name type="scientific">Paenibacillus provencensis</name>
    <dbReference type="NCBI Taxonomy" id="441151"/>
    <lineage>
        <taxon>Bacteria</taxon>
        <taxon>Bacillati</taxon>
        <taxon>Bacillota</taxon>
        <taxon>Bacilli</taxon>
        <taxon>Bacillales</taxon>
        <taxon>Paenibacillaceae</taxon>
        <taxon>Paenibacillus</taxon>
    </lineage>
</organism>
<dbReference type="RefSeq" id="WP_251583335.1">
    <property type="nucleotide sequence ID" value="NZ_JBHTKX010000001.1"/>
</dbReference>